<proteinExistence type="predicted"/>
<dbReference type="Gene3D" id="3.40.50.300">
    <property type="entry name" value="P-loop containing nucleotide triphosphate hydrolases"/>
    <property type="match status" value="1"/>
</dbReference>
<evidence type="ECO:0000259" key="1">
    <source>
        <dbReference type="Pfam" id="PF13521"/>
    </source>
</evidence>
<dbReference type="SUPFAM" id="SSF52540">
    <property type="entry name" value="P-loop containing nucleoside triphosphate hydrolases"/>
    <property type="match status" value="1"/>
</dbReference>
<reference evidence="2" key="2">
    <citation type="submission" date="2023-05" db="EMBL/GenBank/DDBJ databases">
        <authorList>
            <consortium name="Lawrence Berkeley National Laboratory"/>
            <person name="Steindorff A."/>
            <person name="Hensen N."/>
            <person name="Bonometti L."/>
            <person name="Westerberg I."/>
            <person name="Brannstrom I.O."/>
            <person name="Guillou S."/>
            <person name="Cros-Aarteil S."/>
            <person name="Calhoun S."/>
            <person name="Haridas S."/>
            <person name="Kuo A."/>
            <person name="Mondo S."/>
            <person name="Pangilinan J."/>
            <person name="Riley R."/>
            <person name="Labutti K."/>
            <person name="Andreopoulos B."/>
            <person name="Lipzen A."/>
            <person name="Chen C."/>
            <person name="Yanf M."/>
            <person name="Daum C."/>
            <person name="Ng V."/>
            <person name="Clum A."/>
            <person name="Ohm R."/>
            <person name="Martin F."/>
            <person name="Silar P."/>
            <person name="Natvig D."/>
            <person name="Lalanne C."/>
            <person name="Gautier V."/>
            <person name="Ament-Velasquez S.L."/>
            <person name="Kruys A."/>
            <person name="Hutchinson M.I."/>
            <person name="Powell A.J."/>
            <person name="Barry K."/>
            <person name="Miller A.N."/>
            <person name="Grigoriev I.V."/>
            <person name="Debuchy R."/>
            <person name="Gladieux P."/>
            <person name="Thoren M.H."/>
            <person name="Johannesson H."/>
        </authorList>
    </citation>
    <scope>NUCLEOTIDE SEQUENCE</scope>
    <source>
        <strain evidence="2">PSN309</strain>
    </source>
</reference>
<dbReference type="Pfam" id="PF13521">
    <property type="entry name" value="AAA_28"/>
    <property type="match status" value="1"/>
</dbReference>
<evidence type="ECO:0000313" key="3">
    <source>
        <dbReference type="Proteomes" id="UP001302126"/>
    </source>
</evidence>
<keyword evidence="3" id="KW-1185">Reference proteome</keyword>
<gene>
    <name evidence="2" type="ORF">QBC35DRAFT_510295</name>
</gene>
<dbReference type="Proteomes" id="UP001302126">
    <property type="component" value="Unassembled WGS sequence"/>
</dbReference>
<dbReference type="InterPro" id="IPR027417">
    <property type="entry name" value="P-loop_NTPase"/>
</dbReference>
<accession>A0AAN7ADW6</accession>
<reference evidence="2" key="1">
    <citation type="journal article" date="2023" name="Mol. Phylogenet. Evol.">
        <title>Genome-scale phylogeny and comparative genomics of the fungal order Sordariales.</title>
        <authorList>
            <person name="Hensen N."/>
            <person name="Bonometti L."/>
            <person name="Westerberg I."/>
            <person name="Brannstrom I.O."/>
            <person name="Guillou S."/>
            <person name="Cros-Aarteil S."/>
            <person name="Calhoun S."/>
            <person name="Haridas S."/>
            <person name="Kuo A."/>
            <person name="Mondo S."/>
            <person name="Pangilinan J."/>
            <person name="Riley R."/>
            <person name="LaButti K."/>
            <person name="Andreopoulos B."/>
            <person name="Lipzen A."/>
            <person name="Chen C."/>
            <person name="Yan M."/>
            <person name="Daum C."/>
            <person name="Ng V."/>
            <person name="Clum A."/>
            <person name="Steindorff A."/>
            <person name="Ohm R.A."/>
            <person name="Martin F."/>
            <person name="Silar P."/>
            <person name="Natvig D.O."/>
            <person name="Lalanne C."/>
            <person name="Gautier V."/>
            <person name="Ament-Velasquez S.L."/>
            <person name="Kruys A."/>
            <person name="Hutchinson M.I."/>
            <person name="Powell A.J."/>
            <person name="Barry K."/>
            <person name="Miller A.N."/>
            <person name="Grigoriev I.V."/>
            <person name="Debuchy R."/>
            <person name="Gladieux P."/>
            <person name="Hiltunen Thoren M."/>
            <person name="Johannesson H."/>
        </authorList>
    </citation>
    <scope>NUCLEOTIDE SEQUENCE</scope>
    <source>
        <strain evidence="2">PSN309</strain>
    </source>
</reference>
<organism evidence="2 3">
    <name type="scientific">Podospora australis</name>
    <dbReference type="NCBI Taxonomy" id="1536484"/>
    <lineage>
        <taxon>Eukaryota</taxon>
        <taxon>Fungi</taxon>
        <taxon>Dikarya</taxon>
        <taxon>Ascomycota</taxon>
        <taxon>Pezizomycotina</taxon>
        <taxon>Sordariomycetes</taxon>
        <taxon>Sordariomycetidae</taxon>
        <taxon>Sordariales</taxon>
        <taxon>Podosporaceae</taxon>
        <taxon>Podospora</taxon>
    </lineage>
</organism>
<comment type="caution">
    <text evidence="2">The sequence shown here is derived from an EMBL/GenBank/DDBJ whole genome shotgun (WGS) entry which is preliminary data.</text>
</comment>
<dbReference type="InterPro" id="IPR038727">
    <property type="entry name" value="NadR/Ttd14_AAA_dom"/>
</dbReference>
<dbReference type="EMBL" id="MU864698">
    <property type="protein sequence ID" value="KAK4182257.1"/>
    <property type="molecule type" value="Genomic_DNA"/>
</dbReference>
<evidence type="ECO:0000313" key="2">
    <source>
        <dbReference type="EMBL" id="KAK4182257.1"/>
    </source>
</evidence>
<dbReference type="AlphaFoldDB" id="A0AAN7ADW6"/>
<feature type="domain" description="NadR/Ttd14 AAA" evidence="1">
    <location>
        <begin position="13"/>
        <end position="193"/>
    </location>
</feature>
<protein>
    <submittedName>
        <fullName evidence="2">AAA domain-containing protein</fullName>
    </submittedName>
</protein>
<sequence>MIAMTEHIGPRNIYIIGAQCTGKTTLVRNLSQHPELVLSDNPPTIITEVARTVLQEHSFTAQDVIDPIRTLELQRLILQAQYSAEKTALNDNSGTSWFISDRSGMDPIVYARKYVAEELWIALLQSPEWIEMRERMILSTVIVCEAGGEAQNWLVDDGVRLMPQDEEDWIKVDEGFYNLLDREEIPYHVLSSSISGHPERIEFVVGHWKGAR</sequence>
<name>A0AAN7ADW6_9PEZI</name>